<dbReference type="Proteomes" id="UP000234667">
    <property type="component" value="Unassembled WGS sequence"/>
</dbReference>
<accession>A0A2J5NB23</accession>
<proteinExistence type="predicted"/>
<gene>
    <name evidence="1" type="ORF">CWN49_38015</name>
</gene>
<organism evidence="1 2">
    <name type="scientific">Klebsiella michiganensis</name>
    <dbReference type="NCBI Taxonomy" id="1134687"/>
    <lineage>
        <taxon>Bacteria</taxon>
        <taxon>Pseudomonadati</taxon>
        <taxon>Pseudomonadota</taxon>
        <taxon>Gammaproteobacteria</taxon>
        <taxon>Enterobacterales</taxon>
        <taxon>Enterobacteriaceae</taxon>
        <taxon>Klebsiella/Raoultella group</taxon>
        <taxon>Klebsiella</taxon>
    </lineage>
</organism>
<feature type="non-terminal residue" evidence="1">
    <location>
        <position position="1"/>
    </location>
</feature>
<comment type="caution">
    <text evidence="1">The sequence shown here is derived from an EMBL/GenBank/DDBJ whole genome shotgun (WGS) entry which is preliminary data.</text>
</comment>
<name>A0A2J5NB23_9ENTR</name>
<evidence type="ECO:0000313" key="1">
    <source>
        <dbReference type="EMBL" id="PLO51016.1"/>
    </source>
</evidence>
<dbReference type="AlphaFoldDB" id="A0A2J5NB23"/>
<dbReference type="EMBL" id="PIDR01002421">
    <property type="protein sequence ID" value="PLO51016.1"/>
    <property type="molecule type" value="Genomic_DNA"/>
</dbReference>
<reference evidence="1 2" key="1">
    <citation type="submission" date="2017-11" db="EMBL/GenBank/DDBJ databases">
        <authorList>
            <person name="Han C.G."/>
        </authorList>
    </citation>
    <scope>NUCLEOTIDE SEQUENCE [LARGE SCALE GENOMIC DNA]</scope>
    <source>
        <strain evidence="1 2">A10</strain>
    </source>
</reference>
<evidence type="ECO:0000313" key="2">
    <source>
        <dbReference type="Proteomes" id="UP000234667"/>
    </source>
</evidence>
<reference evidence="1 2" key="2">
    <citation type="submission" date="2018-01" db="EMBL/GenBank/DDBJ databases">
        <title>Genomic study of Klebsiella pneumoniae.</title>
        <authorList>
            <person name="Yang Y."/>
            <person name="Bicalho R."/>
        </authorList>
    </citation>
    <scope>NUCLEOTIDE SEQUENCE [LARGE SCALE GENOMIC DNA]</scope>
    <source>
        <strain evidence="1 2">A10</strain>
    </source>
</reference>
<sequence length="23" mass="2639">EEESYTDSQLKRVTKVSDLINIA</sequence>
<protein>
    <submittedName>
        <fullName evidence="1">Antitermination protein</fullName>
    </submittedName>
</protein>